<gene>
    <name evidence="1" type="ORF">H5410_056519</name>
</gene>
<dbReference type="Proteomes" id="UP000824120">
    <property type="component" value="Chromosome 11"/>
</dbReference>
<evidence type="ECO:0000313" key="2">
    <source>
        <dbReference type="Proteomes" id="UP000824120"/>
    </source>
</evidence>
<comment type="caution">
    <text evidence="1">The sequence shown here is derived from an EMBL/GenBank/DDBJ whole genome shotgun (WGS) entry which is preliminary data.</text>
</comment>
<organism evidence="1 2">
    <name type="scientific">Solanum commersonii</name>
    <name type="common">Commerson's wild potato</name>
    <name type="synonym">Commerson's nightshade</name>
    <dbReference type="NCBI Taxonomy" id="4109"/>
    <lineage>
        <taxon>Eukaryota</taxon>
        <taxon>Viridiplantae</taxon>
        <taxon>Streptophyta</taxon>
        <taxon>Embryophyta</taxon>
        <taxon>Tracheophyta</taxon>
        <taxon>Spermatophyta</taxon>
        <taxon>Magnoliopsida</taxon>
        <taxon>eudicotyledons</taxon>
        <taxon>Gunneridae</taxon>
        <taxon>Pentapetalae</taxon>
        <taxon>asterids</taxon>
        <taxon>lamiids</taxon>
        <taxon>Solanales</taxon>
        <taxon>Solanaceae</taxon>
        <taxon>Solanoideae</taxon>
        <taxon>Solaneae</taxon>
        <taxon>Solanum</taxon>
    </lineage>
</organism>
<dbReference type="EMBL" id="JACXVP010000011">
    <property type="protein sequence ID" value="KAG5576385.1"/>
    <property type="molecule type" value="Genomic_DNA"/>
</dbReference>
<sequence length="84" mass="9366">MDYSTRKSTKQGVYPFRGSFDHENKPVYPSGQTDSIAKHTKTGKMGVYLLRGSFDLGNGLVCPSGPTRSISKVLMDIHKKFLQK</sequence>
<dbReference type="AlphaFoldDB" id="A0A9J5WKF8"/>
<evidence type="ECO:0000313" key="1">
    <source>
        <dbReference type="EMBL" id="KAG5576385.1"/>
    </source>
</evidence>
<protein>
    <submittedName>
        <fullName evidence="1">Uncharacterized protein</fullName>
    </submittedName>
</protein>
<name>A0A9J5WKF8_SOLCO</name>
<accession>A0A9J5WKF8</accession>
<reference evidence="1 2" key="1">
    <citation type="submission" date="2020-09" db="EMBL/GenBank/DDBJ databases">
        <title>De no assembly of potato wild relative species, Solanum commersonii.</title>
        <authorList>
            <person name="Cho K."/>
        </authorList>
    </citation>
    <scope>NUCLEOTIDE SEQUENCE [LARGE SCALE GENOMIC DNA]</scope>
    <source>
        <strain evidence="1">LZ3.2</strain>
        <tissue evidence="1">Leaf</tissue>
    </source>
</reference>
<keyword evidence="2" id="KW-1185">Reference proteome</keyword>
<proteinExistence type="predicted"/>